<keyword evidence="4" id="KW-1185">Reference proteome</keyword>
<dbReference type="InterPro" id="IPR029058">
    <property type="entry name" value="AB_hydrolase_fold"/>
</dbReference>
<feature type="domain" description="Alpha-L-glutamate ligase-related protein ATP-grasp" evidence="2">
    <location>
        <begin position="362"/>
        <end position="627"/>
    </location>
</feature>
<dbReference type="InterPro" id="IPR039523">
    <property type="entry name" value="RimK-rel_E_lig_ATP-grasp"/>
</dbReference>
<dbReference type="SUPFAM" id="SSF53474">
    <property type="entry name" value="alpha/beta-Hydrolases"/>
    <property type="match status" value="1"/>
</dbReference>
<feature type="compositionally biased region" description="Basic and acidic residues" evidence="1">
    <location>
        <begin position="681"/>
        <end position="694"/>
    </location>
</feature>
<organism evidence="3 4">
    <name type="scientific">Oceanobacillus luteolus</name>
    <dbReference type="NCBI Taxonomy" id="1274358"/>
    <lineage>
        <taxon>Bacteria</taxon>
        <taxon>Bacillati</taxon>
        <taxon>Bacillota</taxon>
        <taxon>Bacilli</taxon>
        <taxon>Bacillales</taxon>
        <taxon>Bacillaceae</taxon>
        <taxon>Oceanobacillus</taxon>
    </lineage>
</organism>
<dbReference type="SUPFAM" id="SSF56059">
    <property type="entry name" value="Glutathione synthetase ATP-binding domain-like"/>
    <property type="match status" value="1"/>
</dbReference>
<name>A0ABW4HQ98_9BACI</name>
<dbReference type="RefSeq" id="WP_379596576.1">
    <property type="nucleotide sequence ID" value="NZ_JBHUDE010000029.1"/>
</dbReference>
<evidence type="ECO:0000259" key="2">
    <source>
        <dbReference type="Pfam" id="PF14397"/>
    </source>
</evidence>
<comment type="caution">
    <text evidence="3">The sequence shown here is derived from an EMBL/GenBank/DDBJ whole genome shotgun (WGS) entry which is preliminary data.</text>
</comment>
<gene>
    <name evidence="3" type="ORF">ACFSBH_06160</name>
</gene>
<dbReference type="EMBL" id="JBHUDE010000029">
    <property type="protein sequence ID" value="MFD1607232.1"/>
    <property type="molecule type" value="Genomic_DNA"/>
</dbReference>
<proteinExistence type="predicted"/>
<evidence type="ECO:0000313" key="3">
    <source>
        <dbReference type="EMBL" id="MFD1607232.1"/>
    </source>
</evidence>
<reference evidence="4" key="1">
    <citation type="journal article" date="2019" name="Int. J. Syst. Evol. Microbiol.">
        <title>The Global Catalogue of Microorganisms (GCM) 10K type strain sequencing project: providing services to taxonomists for standard genome sequencing and annotation.</title>
        <authorList>
            <consortium name="The Broad Institute Genomics Platform"/>
            <consortium name="The Broad Institute Genome Sequencing Center for Infectious Disease"/>
            <person name="Wu L."/>
            <person name="Ma J."/>
        </authorList>
    </citation>
    <scope>NUCLEOTIDE SEQUENCE [LARGE SCALE GENOMIC DNA]</scope>
    <source>
        <strain evidence="4">CGMCC 1.12376</strain>
    </source>
</reference>
<sequence length="725" mass="84587">MEYTSKILASTNNYKITVHTNNKQNNKYIITFGEVDSKLTETGFSSKLIMKEGYNHIYVAQKFGTQYQFLKREDFYNIIREEIKGKKVYTYGASLGGYCAIYYGSIINANILAMSPRIPAHPIINKMMGKVFRNKGFLHDELSKIQKNYEKLHVFYDKTNYIDNYYVNIFIRPAFPTAVLHHIKHAGHYTARALLLSGELKKIALNFFEDKELTFTLDEEKILAWHVERLRKRLDQGKLFHARENLDVLMQSNKANLEEVKELVNEYREKLLMGKDIKKMVKTVSNKNIYEKHNINTGKKAFTRFYNAGLLDPVNEDFLNDVDSYWNENYGQSVDPVLNLAYFNLTKNNDPRVIPSKIMWNQLIPYFNDMNIRIGYSDKNIYDQIIGTPNAPKTILKRVRGHYFNHKNEELSTEEALQTMLDYKDDLIIKPSDTDNGKGIKKISYKDNEIYLDGSNVEMQKLEEDYGYNFTVQEVIKQHEIMAKPHPASVNTLRMVTLRWKNEIHYLLTFARFGADNSVKDNAGTGGLCIGVNDNGEFLDFAIDESCNIYTKHPTTNYNFEDHAKIPEFEKYKNFVKDLHKKILHHDFVSWDIAVGVNNEPIFIEANYRGATWLYQLAAQRPLFGDLTDEILQHVANERKQNINKDIQSNLTTKTKKLKDEIKELKQENKKLQSKVKKNTKKTDKSLSELNKLKKENQKLKQELKYMKNSKSWKSTALLRKLVKK</sequence>
<protein>
    <submittedName>
        <fullName evidence="3">Sugar-transfer associated ATP-grasp domain-containing protein</fullName>
    </submittedName>
</protein>
<dbReference type="Pfam" id="PF14397">
    <property type="entry name" value="ATPgrasp_ST"/>
    <property type="match status" value="1"/>
</dbReference>
<evidence type="ECO:0000313" key="4">
    <source>
        <dbReference type="Proteomes" id="UP001597221"/>
    </source>
</evidence>
<feature type="region of interest" description="Disordered" evidence="1">
    <location>
        <begin position="669"/>
        <end position="694"/>
    </location>
</feature>
<evidence type="ECO:0000256" key="1">
    <source>
        <dbReference type="SAM" id="MobiDB-lite"/>
    </source>
</evidence>
<accession>A0ABW4HQ98</accession>
<dbReference type="Proteomes" id="UP001597221">
    <property type="component" value="Unassembled WGS sequence"/>
</dbReference>